<dbReference type="Pfam" id="PF13884">
    <property type="entry name" value="Peptidase_S74"/>
    <property type="match status" value="1"/>
</dbReference>
<name>A0A0L0FD98_9EUKA</name>
<dbReference type="OrthoDB" id="27041at2759"/>
<dbReference type="GeneID" id="25913248"/>
<gene>
    <name evidence="2" type="ORF">SARC_12744</name>
</gene>
<feature type="domain" description="Peptidase S74" evidence="1">
    <location>
        <begin position="67"/>
        <end position="244"/>
    </location>
</feature>
<organism evidence="2 3">
    <name type="scientific">Sphaeroforma arctica JP610</name>
    <dbReference type="NCBI Taxonomy" id="667725"/>
    <lineage>
        <taxon>Eukaryota</taxon>
        <taxon>Ichthyosporea</taxon>
        <taxon>Ichthyophonida</taxon>
        <taxon>Sphaeroforma</taxon>
    </lineage>
</organism>
<accession>A0A0L0FD98</accession>
<sequence>MGENSIAIGAFAASTDASKNSITLNGTGEALVNGIEDAFIVKPVRNAAGPNALTYNPTTGEISYTTSSSQTKENIVDMSRDACGILCDLDVKEYNYVNKCKYIEHGTPEEAKPFANWLAAEKAADAWTSRLAASGGSDAKYEGGADDDNPSIRQMYRDYVEITEVVPYTFVDKEETHFGFMAEDVQKVLPELVYCDLDGTALDIKWNNITALLVKENQSLRAEQAAAQTTIADLVARVEALEGK</sequence>
<dbReference type="PROSITE" id="PS51688">
    <property type="entry name" value="ICA"/>
    <property type="match status" value="1"/>
</dbReference>
<keyword evidence="3" id="KW-1185">Reference proteome</keyword>
<proteinExistence type="predicted"/>
<protein>
    <recommendedName>
        <fullName evidence="1">Peptidase S74 domain-containing protein</fullName>
    </recommendedName>
</protein>
<dbReference type="eggNOG" id="ENOG502S4DW">
    <property type="taxonomic scope" value="Eukaryota"/>
</dbReference>
<evidence type="ECO:0000259" key="1">
    <source>
        <dbReference type="PROSITE" id="PS51688"/>
    </source>
</evidence>
<dbReference type="RefSeq" id="XP_014148617.1">
    <property type="nucleotide sequence ID" value="XM_014293142.1"/>
</dbReference>
<dbReference type="AlphaFoldDB" id="A0A0L0FD98"/>
<reference evidence="2 3" key="1">
    <citation type="submission" date="2011-02" db="EMBL/GenBank/DDBJ databases">
        <title>The Genome Sequence of Sphaeroforma arctica JP610.</title>
        <authorList>
            <consortium name="The Broad Institute Genome Sequencing Platform"/>
            <person name="Russ C."/>
            <person name="Cuomo C."/>
            <person name="Young S.K."/>
            <person name="Zeng Q."/>
            <person name="Gargeya S."/>
            <person name="Alvarado L."/>
            <person name="Berlin A."/>
            <person name="Chapman S.B."/>
            <person name="Chen Z."/>
            <person name="Freedman E."/>
            <person name="Gellesch M."/>
            <person name="Goldberg J."/>
            <person name="Griggs A."/>
            <person name="Gujja S."/>
            <person name="Heilman E."/>
            <person name="Heiman D."/>
            <person name="Howarth C."/>
            <person name="Mehta T."/>
            <person name="Neiman D."/>
            <person name="Pearson M."/>
            <person name="Roberts A."/>
            <person name="Saif S."/>
            <person name="Shea T."/>
            <person name="Shenoy N."/>
            <person name="Sisk P."/>
            <person name="Stolte C."/>
            <person name="Sykes S."/>
            <person name="White J."/>
            <person name="Yandava C."/>
            <person name="Burger G."/>
            <person name="Gray M.W."/>
            <person name="Holland P.W.H."/>
            <person name="King N."/>
            <person name="Lang F.B.F."/>
            <person name="Roger A.J."/>
            <person name="Ruiz-Trillo I."/>
            <person name="Haas B."/>
            <person name="Nusbaum C."/>
            <person name="Birren B."/>
        </authorList>
    </citation>
    <scope>NUCLEOTIDE SEQUENCE [LARGE SCALE GENOMIC DNA]</scope>
    <source>
        <strain evidence="2 3">JP610</strain>
    </source>
</reference>
<evidence type="ECO:0000313" key="2">
    <source>
        <dbReference type="EMBL" id="KNC74715.1"/>
    </source>
</evidence>
<evidence type="ECO:0000313" key="3">
    <source>
        <dbReference type="Proteomes" id="UP000054560"/>
    </source>
</evidence>
<dbReference type="InterPro" id="IPR030392">
    <property type="entry name" value="S74_ICA"/>
</dbReference>
<dbReference type="Proteomes" id="UP000054560">
    <property type="component" value="Unassembled WGS sequence"/>
</dbReference>
<dbReference type="EMBL" id="KQ244146">
    <property type="protein sequence ID" value="KNC74715.1"/>
    <property type="molecule type" value="Genomic_DNA"/>
</dbReference>